<dbReference type="InterPro" id="IPR006656">
    <property type="entry name" value="Mopterin_OxRdtase"/>
</dbReference>
<dbReference type="PANTHER" id="PTHR43105:SF9">
    <property type="entry name" value="NADPH-FE(3+) OXIDOREDUCTASE SUBUNIT ALPHA"/>
    <property type="match status" value="1"/>
</dbReference>
<proteinExistence type="predicted"/>
<feature type="region of interest" description="Disordered" evidence="6">
    <location>
        <begin position="713"/>
        <end position="747"/>
    </location>
</feature>
<keyword evidence="2" id="KW-0479">Metal-binding</keyword>
<dbReference type="SUPFAM" id="SSF50692">
    <property type="entry name" value="ADC-like"/>
    <property type="match status" value="1"/>
</dbReference>
<organism evidence="8 9">
    <name type="scientific">Streptacidiphilus cavernicola</name>
    <dbReference type="NCBI Taxonomy" id="3342716"/>
    <lineage>
        <taxon>Bacteria</taxon>
        <taxon>Bacillati</taxon>
        <taxon>Actinomycetota</taxon>
        <taxon>Actinomycetes</taxon>
        <taxon>Kitasatosporales</taxon>
        <taxon>Streptomycetaceae</taxon>
        <taxon>Streptacidiphilus</taxon>
    </lineage>
</organism>
<dbReference type="SUPFAM" id="SSF53706">
    <property type="entry name" value="Formate dehydrogenase/DMSO reductase, domains 1-3"/>
    <property type="match status" value="1"/>
</dbReference>
<protein>
    <submittedName>
        <fullName evidence="8">Molybdopterin-dependent oxidoreductase</fullName>
    </submittedName>
</protein>
<dbReference type="PANTHER" id="PTHR43105">
    <property type="entry name" value="RESPIRATORY NITRATE REDUCTASE"/>
    <property type="match status" value="1"/>
</dbReference>
<dbReference type="RefSeq" id="WP_380544792.1">
    <property type="nucleotide sequence ID" value="NZ_JBHFAB010000042.1"/>
</dbReference>
<feature type="domain" description="4Fe-4S Mo/W bis-MGD-type" evidence="7">
    <location>
        <begin position="13"/>
        <end position="70"/>
    </location>
</feature>
<comment type="caution">
    <text evidence="8">The sequence shown here is derived from an EMBL/GenBank/DDBJ whole genome shotgun (WGS) entry which is preliminary data.</text>
</comment>
<dbReference type="Proteomes" id="UP001592531">
    <property type="component" value="Unassembled WGS sequence"/>
</dbReference>
<gene>
    <name evidence="8" type="ORF">ACEZDE_33300</name>
</gene>
<accession>A0ABV6W6V2</accession>
<dbReference type="Gene3D" id="2.40.40.20">
    <property type="match status" value="1"/>
</dbReference>
<dbReference type="SMART" id="SM00926">
    <property type="entry name" value="Molybdop_Fe4S4"/>
    <property type="match status" value="1"/>
</dbReference>
<dbReference type="InterPro" id="IPR050123">
    <property type="entry name" value="Prok_molybdopt-oxidoreductase"/>
</dbReference>
<evidence type="ECO:0000256" key="3">
    <source>
        <dbReference type="ARBA" id="ARBA00023002"/>
    </source>
</evidence>
<evidence type="ECO:0000313" key="9">
    <source>
        <dbReference type="Proteomes" id="UP001592531"/>
    </source>
</evidence>
<keyword evidence="5" id="KW-0411">Iron-sulfur</keyword>
<keyword evidence="1" id="KW-0004">4Fe-4S</keyword>
<dbReference type="Gene3D" id="3.40.228.10">
    <property type="entry name" value="Dimethylsulfoxide Reductase, domain 2"/>
    <property type="match status" value="1"/>
</dbReference>
<dbReference type="InterPro" id="IPR006963">
    <property type="entry name" value="Mopterin_OxRdtase_4Fe-4S_dom"/>
</dbReference>
<evidence type="ECO:0000256" key="5">
    <source>
        <dbReference type="ARBA" id="ARBA00023014"/>
    </source>
</evidence>
<reference evidence="8 9" key="1">
    <citation type="submission" date="2024-09" db="EMBL/GenBank/DDBJ databases">
        <authorList>
            <person name="Lee S.D."/>
        </authorList>
    </citation>
    <scope>NUCLEOTIDE SEQUENCE [LARGE SCALE GENOMIC DNA]</scope>
    <source>
        <strain evidence="8 9">N8-3</strain>
    </source>
</reference>
<dbReference type="PROSITE" id="PS51669">
    <property type="entry name" value="4FE4S_MOW_BIS_MGD"/>
    <property type="match status" value="1"/>
</dbReference>
<dbReference type="EMBL" id="JBHFAB010000042">
    <property type="protein sequence ID" value="MFC1421483.1"/>
    <property type="molecule type" value="Genomic_DNA"/>
</dbReference>
<keyword evidence="3" id="KW-0560">Oxidoreductase</keyword>
<dbReference type="InterPro" id="IPR006657">
    <property type="entry name" value="MoPterin_dinucl-bd_dom"/>
</dbReference>
<evidence type="ECO:0000256" key="1">
    <source>
        <dbReference type="ARBA" id="ARBA00022485"/>
    </source>
</evidence>
<dbReference type="Gene3D" id="3.40.50.740">
    <property type="match status" value="1"/>
</dbReference>
<evidence type="ECO:0000256" key="2">
    <source>
        <dbReference type="ARBA" id="ARBA00022723"/>
    </source>
</evidence>
<dbReference type="InterPro" id="IPR009010">
    <property type="entry name" value="Asp_de-COase-like_dom_sf"/>
</dbReference>
<keyword evidence="4" id="KW-0408">Iron</keyword>
<dbReference type="Pfam" id="PF04879">
    <property type="entry name" value="Molybdop_Fe4S4"/>
    <property type="match status" value="1"/>
</dbReference>
<sequence>MAELPISTAAVATAVTHRTCPLCEAACGLTVTTGPGLDDIAVRGDADDPFSRGYLCPKGVALGQLHSDPDRLRAPLVRRGSTWTEVGWDEALAEAGRLLAPLLREHGPDSVAVYLGNPVVHNLGLGLYSRVLIQALGTGYRFSASTVDQMPKQVACGLMYGTELSVTIPDLDRTDYLLVLGANPMVSNGSLLTAPDLPGRLRALRRRGGRLVVVDPRRTRTADVADEHLTIRPGTDALLLAGIARTLLEQGLADPGQAAPHLSGLAELREALRPFTPEAVSVATRIPAGTVLRLARELAAAPSAAVYGRIGTTTTAFGTAASWLVDVVNTLTGNLDRPGGVMWPQPAAGSPNTTGRPGRGRGVRVPGSRRTRVRGLASVFGEFPAAALAEEIDTPSADGARLRGLVTVAGNPVLSTPNSARLGSALASLDAMVSVDAYLNETTRHADVVLPAASPLARSHYDLVFTAFSVRDQAHYSPPSLPLRPGDLDEAEVLLRLTCAALGGGTTPDQLDDLTAEQTARGIAADPSSPAYRRDPAELLAAVAHRTRQERLLDLMLRGGPYGDGFGARPEGLSLAALEAAPHGLDLGPLRPRLPGVLRTPSGKVELAPPQLLAEAARLARHLAELTAAPDGGLLLVGRRQLRSNNSWMHNVPLLAGGSNGCTLQLNPADAQRLGIAAGQRVTVRSRVGELEAEAELAAGLMPGVVSLPHGWGHSDPATRGATAARSPGVNSNLLTDEEPLDPLSGTAVLNGIPVRVQPSDEGIRSE</sequence>
<dbReference type="Gene3D" id="2.20.25.90">
    <property type="entry name" value="ADC-like domains"/>
    <property type="match status" value="1"/>
</dbReference>
<name>A0ABV6W6V2_9ACTN</name>
<dbReference type="Pfam" id="PF01568">
    <property type="entry name" value="Molydop_binding"/>
    <property type="match status" value="1"/>
</dbReference>
<evidence type="ECO:0000313" key="8">
    <source>
        <dbReference type="EMBL" id="MFC1421483.1"/>
    </source>
</evidence>
<evidence type="ECO:0000256" key="4">
    <source>
        <dbReference type="ARBA" id="ARBA00023004"/>
    </source>
</evidence>
<dbReference type="Pfam" id="PF00384">
    <property type="entry name" value="Molybdopterin"/>
    <property type="match status" value="1"/>
</dbReference>
<evidence type="ECO:0000259" key="7">
    <source>
        <dbReference type="PROSITE" id="PS51669"/>
    </source>
</evidence>
<keyword evidence="9" id="KW-1185">Reference proteome</keyword>
<evidence type="ECO:0000256" key="6">
    <source>
        <dbReference type="SAM" id="MobiDB-lite"/>
    </source>
</evidence>